<evidence type="ECO:0000256" key="10">
    <source>
        <dbReference type="ARBA" id="ARBA00022570"/>
    </source>
</evidence>
<evidence type="ECO:0000256" key="25">
    <source>
        <dbReference type="ARBA" id="ARBA00023136"/>
    </source>
</evidence>
<keyword evidence="31 33" id="KW-1160">Virus entry into host cell</keyword>
<feature type="domain" description="Human immunodeficiency virus 1 envelope glycoprotein Gp120" evidence="36">
    <location>
        <begin position="145"/>
        <end position="528"/>
    </location>
</feature>
<dbReference type="GO" id="GO:0019031">
    <property type="term" value="C:viral envelope"/>
    <property type="evidence" value="ECO:0007669"/>
    <property type="project" value="UniProtKB-KW"/>
</dbReference>
<dbReference type="GO" id="GO:0019064">
    <property type="term" value="P:fusion of virus membrane with host plasma membrane"/>
    <property type="evidence" value="ECO:0007669"/>
    <property type="project" value="UniProtKB-UniRule"/>
</dbReference>
<dbReference type="GO" id="GO:1903911">
    <property type="term" value="P:positive regulation of receptor clustering"/>
    <property type="evidence" value="ECO:0007669"/>
    <property type="project" value="UniProtKB-UniRule"/>
</dbReference>
<keyword evidence="9 33" id="KW-1032">Host cell membrane</keyword>
<dbReference type="GO" id="GO:0052031">
    <property type="term" value="P:symbiont-mediated perturbation of host defense response"/>
    <property type="evidence" value="ECO:0007669"/>
    <property type="project" value="UniProtKB-UniRule"/>
</dbReference>
<evidence type="ECO:0000256" key="19">
    <source>
        <dbReference type="ARBA" id="ARBA00022870"/>
    </source>
</evidence>
<dbReference type="GO" id="GO:0019082">
    <property type="term" value="P:viral protein processing"/>
    <property type="evidence" value="ECO:0007669"/>
    <property type="project" value="UniProtKB-UniRule"/>
</dbReference>
<keyword evidence="11 33" id="KW-0945">Host-virus interaction</keyword>
<dbReference type="GO" id="GO:0020002">
    <property type="term" value="C:host cell plasma membrane"/>
    <property type="evidence" value="ECO:0007669"/>
    <property type="project" value="UniProtKB-SubCell"/>
</dbReference>
<dbReference type="FunFam" id="1.10.287.210:FF:000001">
    <property type="entry name" value="Envelope glycoprotein gp160"/>
    <property type="match status" value="1"/>
</dbReference>
<evidence type="ECO:0000256" key="22">
    <source>
        <dbReference type="ARBA" id="ARBA00022989"/>
    </source>
</evidence>
<keyword evidence="19 33" id="KW-1043">Host membrane</keyword>
<comment type="caution">
    <text evidence="33 34">Lacks conserved residue(s) required for the propagation of feature annotation.</text>
</comment>
<dbReference type="InterPro" id="IPR037527">
    <property type="entry name" value="Gp160"/>
</dbReference>
<feature type="chain" id="PRO_5023469817" description="Envelope glycoprotein gp160" evidence="33">
    <location>
        <begin position="32"/>
        <end position="876"/>
    </location>
</feature>
<keyword evidence="26 33" id="KW-0564">Palmitate</keyword>
<comment type="domain">
    <text evidence="33">The YXXL motif is involved in determining the exact site of viral release at the surface of infected mononuclear cells and promotes endocytosis. YXXL and di-leucine endocytosis motifs interact directly or indirectly with the clathrin adapter complexes, opperate independently, and their activities are not additive.</text>
</comment>
<evidence type="ECO:0000256" key="14">
    <source>
        <dbReference type="ARBA" id="ARBA00022692"/>
    </source>
</evidence>
<dbReference type="SUPFAM" id="SSF58069">
    <property type="entry name" value="Virus ectodomain"/>
    <property type="match status" value="1"/>
</dbReference>
<keyword evidence="16 33" id="KW-0732">Signal</keyword>
<comment type="domain">
    <text evidence="33">The membrane proximal external region (MPER) present in gp41 is a tryptophan-rich region recognized by the antibodies 2F5, Z13, and 4E10. MPER seems to play a role in fusion.</text>
</comment>
<comment type="subcellular location">
    <molecule>Transmembrane protein gp41</molecule>
    <subcellularLocation>
        <location evidence="33">Virion membrane</location>
        <topology evidence="33">Single-pass type I membrane protein</topology>
    </subcellularLocation>
    <subcellularLocation>
        <location evidence="33">Host cell membrane</location>
        <topology evidence="33">Single-pass type I membrane protein</topology>
    </subcellularLocation>
    <subcellularLocation>
        <location evidence="33">Host endosome membrane</location>
        <topology evidence="33">Single-pass type I membrane protein</topology>
    </subcellularLocation>
    <text evidence="33">It is probably concentrated at the site of budding and incorporated into the virions possibly by contacts between the cytoplasmic tail of Env and the N-terminus of Gag.</text>
</comment>
<proteinExistence type="inferred from homology"/>
<evidence type="ECO:0000256" key="34">
    <source>
        <dbReference type="RuleBase" id="RU363095"/>
    </source>
</evidence>
<evidence type="ECO:0000256" key="31">
    <source>
        <dbReference type="ARBA" id="ARBA00023296"/>
    </source>
</evidence>
<dbReference type="FunFam" id="1.20.5.490:FF:000001">
    <property type="entry name" value="Envelope glycoprotein gp160"/>
    <property type="match status" value="1"/>
</dbReference>
<keyword evidence="27 33" id="KW-1015">Disulfide bond</keyword>
<evidence type="ECO:0000256" key="26">
    <source>
        <dbReference type="ARBA" id="ARBA00023139"/>
    </source>
</evidence>
<feature type="short sequence motif" description="YXXL motif; contains endocytosis signal" evidence="33">
    <location>
        <begin position="732"/>
        <end position="735"/>
    </location>
</feature>
<feature type="region of interest" description="Fusion peptide" evidence="33">
    <location>
        <begin position="529"/>
        <end position="549"/>
    </location>
</feature>
<dbReference type="InterPro" id="IPR036377">
    <property type="entry name" value="Gp120_core_sf"/>
</dbReference>
<evidence type="ECO:0000256" key="12">
    <source>
        <dbReference type="ARBA" id="ARBA00022595"/>
    </source>
</evidence>
<evidence type="ECO:0000256" key="30">
    <source>
        <dbReference type="ARBA" id="ARBA00023288"/>
    </source>
</evidence>
<dbReference type="FunFam" id="2.170.40.20:FF:000001">
    <property type="entry name" value="Envelope glycoprotein gp160"/>
    <property type="match status" value="1"/>
</dbReference>
<evidence type="ECO:0000256" key="6">
    <source>
        <dbReference type="ARBA" id="ARBA00004650"/>
    </source>
</evidence>
<feature type="topological domain" description="Cytoplasmic" evidence="33">
    <location>
        <begin position="726"/>
        <end position="876"/>
    </location>
</feature>
<keyword evidence="13 33" id="KW-0165">Cleavage on pair of basic residues</keyword>
<keyword evidence="24 33" id="KW-0175">Coiled coil</keyword>
<evidence type="ECO:0000256" key="18">
    <source>
        <dbReference type="ARBA" id="ARBA00022844"/>
    </source>
</evidence>
<keyword evidence="18 33" id="KW-0946">Virion</keyword>
<dbReference type="EMBL" id="FJ653506">
    <property type="protein sequence ID" value="ACN87104.1"/>
    <property type="molecule type" value="Genomic_RNA"/>
</dbReference>
<evidence type="ECO:0000259" key="37">
    <source>
        <dbReference type="Pfam" id="PF00517"/>
    </source>
</evidence>
<dbReference type="CDD" id="cd09909">
    <property type="entry name" value="HIV-1-like_HR1-HR2"/>
    <property type="match status" value="1"/>
</dbReference>
<feature type="coiled-coil region" evidence="33">
    <location>
        <begin position="653"/>
        <end position="687"/>
    </location>
</feature>
<feature type="lipid moiety-binding region" description="S-palmitoyl cysteine; by host" evidence="33">
    <location>
        <position position="784"/>
    </location>
</feature>
<comment type="function">
    <text evidence="33">Transmembrane protein gp41: Acts as a class I viral fusion protein. Under the current model, the protein has at least 3 conformational states: pre-fusion native state, pre-hairpin intermediate state, and post-fusion hairpin state. During fusion of viral and target intracellular membranes, the coiled coil regions (heptad repeats) assume a trimer-of-hairpins structure, positioning the fusion peptide in close proximity to the C-terminal region of the ectodomain. The formation of this structure appears to drive apposition and subsequent fusion of viral and target cell membranes. Complete fusion occurs in host cell endosomes and is dynamin-dependent, however some lipid transfer might occur at the plasma membrane. The virus undergoes clathrin-dependent internalization long before endosomal fusion, thus minimizing the surface exposure of conserved viral epitopes during fusion and reducing the efficacy of inhibitors targeting these epitopes. Membranes fusion leads to delivery of the nucleocapsid into the cytoplasm.</text>
</comment>
<dbReference type="SUPFAM" id="SSF56502">
    <property type="entry name" value="gp120 core"/>
    <property type="match status" value="2"/>
</dbReference>
<dbReference type="Gene3D" id="1.20.5.490">
    <property type="entry name" value="Single helix bin"/>
    <property type="match status" value="1"/>
</dbReference>
<evidence type="ECO:0000256" key="7">
    <source>
        <dbReference type="ARBA" id="ARBA00022506"/>
    </source>
</evidence>
<evidence type="ECO:0000256" key="33">
    <source>
        <dbReference type="HAMAP-Rule" id="MF_04083"/>
    </source>
</evidence>
<evidence type="ECO:0000256" key="3">
    <source>
        <dbReference type="ARBA" id="ARBA00004505"/>
    </source>
</evidence>
<feature type="disulfide bond" evidence="33">
    <location>
        <begin position="53"/>
        <end position="73"/>
    </location>
</feature>
<comment type="subcellular location">
    <molecule>Surface protein gp120</molecule>
    <subcellularLocation>
        <location evidence="33">Virion membrane</location>
        <topology evidence="33">Peripheral membrane protein</topology>
    </subcellularLocation>
    <subcellularLocation>
        <location evidence="33">Host cell membrane</location>
        <topology evidence="33">Peripheral membrane protein</topology>
    </subcellularLocation>
    <subcellularLocation>
        <location evidence="33">Host endosome membrane</location>
        <topology evidence="33">Single-pass type I membrane protein</topology>
    </subcellularLocation>
    <text evidence="33">The surface protein is not anchored to the viral envelope, but associates with the extravirion surface through its binding to TM. It is probably concentrated at the site of budding and incorporated into the virions possibly by contacts between the cytoplasmic tail of Env and the N-terminus of Gag.</text>
</comment>
<dbReference type="GO" id="GO:0055036">
    <property type="term" value="C:virion membrane"/>
    <property type="evidence" value="ECO:0007669"/>
    <property type="project" value="UniProtKB-SubCell"/>
</dbReference>
<feature type="domain" description="Retroviral envelope protein GP41-like" evidence="37">
    <location>
        <begin position="547"/>
        <end position="740"/>
    </location>
</feature>
<dbReference type="HAMAP" id="MF_04083">
    <property type="entry name" value="HIV_ENV"/>
    <property type="match status" value="1"/>
</dbReference>
<keyword evidence="20 33" id="KW-0261">Viral envelope protein</keyword>
<keyword evidence="17 33" id="KW-1161">Viral attachment to host cell</keyword>
<evidence type="ECO:0000256" key="23">
    <source>
        <dbReference type="ARBA" id="ARBA00023046"/>
    </source>
</evidence>
<dbReference type="GO" id="GO:0005198">
    <property type="term" value="F:structural molecule activity"/>
    <property type="evidence" value="ECO:0007669"/>
    <property type="project" value="UniProtKB-UniRule"/>
</dbReference>
<feature type="region of interest" description="Disordered" evidence="35">
    <location>
        <begin position="471"/>
        <end position="491"/>
    </location>
</feature>
<comment type="subcellular location">
    <subcellularLocation>
        <location evidence="3">Host cell membrane</location>
        <topology evidence="3">Peripheral membrane protein</topology>
    </subcellularLocation>
    <subcellularLocation>
        <location evidence="1">Host cell membrane</location>
        <topology evidence="1">Single-pass type I membrane protein</topology>
    </subcellularLocation>
    <subcellularLocation>
        <location evidence="2">Host endosome membrane</location>
        <topology evidence="2">Peripheral membrane protein</topology>
    </subcellularLocation>
    <subcellularLocation>
        <location evidence="5">Host endosome membrane</location>
        <topology evidence="5">Single-pass type I membrane protein</topology>
    </subcellularLocation>
    <subcellularLocation>
        <location evidence="6">Virion membrane</location>
        <topology evidence="6">Peripheral membrane protein</topology>
    </subcellularLocation>
    <subcellularLocation>
        <location evidence="4">Virion membrane</location>
        <topology evidence="4">Single-pass type I membrane protein</topology>
    </subcellularLocation>
</comment>
<evidence type="ECO:0000256" key="13">
    <source>
        <dbReference type="ARBA" id="ARBA00022685"/>
    </source>
</evidence>
<evidence type="ECO:0000259" key="36">
    <source>
        <dbReference type="Pfam" id="PF00516"/>
    </source>
</evidence>
<dbReference type="FunFam" id="2.170.40.20:FF:000003">
    <property type="entry name" value="Envelope glycoprotein gp160"/>
    <property type="match status" value="1"/>
</dbReference>
<dbReference type="GO" id="GO:1903908">
    <property type="term" value="P:positive regulation of plasma membrane raft polarization"/>
    <property type="evidence" value="ECO:0007669"/>
    <property type="project" value="UniProtKB-UniRule"/>
</dbReference>
<feature type="transmembrane region" description="Helical" evidence="34">
    <location>
        <begin position="698"/>
        <end position="725"/>
    </location>
</feature>
<evidence type="ECO:0000256" key="8">
    <source>
        <dbReference type="ARBA" id="ARBA00022510"/>
    </source>
</evidence>
<feature type="short sequence motif" description="Di-leucine internalization motif" evidence="33">
    <location>
        <begin position="875"/>
        <end position="876"/>
    </location>
</feature>
<dbReference type="InterPro" id="IPR000777">
    <property type="entry name" value="HIV1_Gp120"/>
</dbReference>
<evidence type="ECO:0000256" key="20">
    <source>
        <dbReference type="ARBA" id="ARBA00022879"/>
    </source>
</evidence>
<comment type="PTM">
    <text evidence="33">Palmitoylation of the transmembrane protein and of Env polyprotein (prior to its proteolytic cleavage) is essential for their association with host cell membrane lipid rafts. Palmitoylation is therefore required for envelope trafficking to classical lipid rafts, but not for viral replication.</text>
</comment>
<comment type="function">
    <text evidence="33">Envelope glycoprotein gp160: Oligomerizes in the host endoplasmic reticulum into predominantly trimers. In a second time, gp160 transits in the host Golgi, where glycosylation is completed. The precursor is then proteolytically cleaved in the trans-Golgi and thereby activated by cellular furin or furin-like proteases to produce gp120 and gp41.</text>
</comment>
<evidence type="ECO:0000313" key="38">
    <source>
        <dbReference type="EMBL" id="ACN87104.1"/>
    </source>
</evidence>
<name>C0L1V7_HV1</name>
<comment type="subunit">
    <text evidence="33">The mature envelope protein (Env) consists of a homotrimer of non-covalently associated gp120-gp41 heterodimers. The resulting complex protrudes from the virus surface as a spike. There seems to be as few as 10 spikes on the average virion. Surface protein gp120 interacts with host CD4, CCR5 and CXCR4. Gp120 also interacts with the C-type lectins CD209/DC-SIGN and CLEC4M/DC-SIGNR (collectively referred to as DC-SIGN(R)). Gp120 and gp41 interact with GalCer. Gp120 interacts with host ITGA4/ITGB7 complex; on CD4+ T-cells, this interaction results in rapid activation of integrin ITGAL/LFA-1, which facilitates efficient cell-to-cell spreading of HIV-1. Gp120 interacts with cell-associated heparan sulfate; this interaction increases virus infectivity on permissive cells and may be involved in infection of CD4- cells.</text>
</comment>
<dbReference type="Pfam" id="PF00517">
    <property type="entry name" value="GP41"/>
    <property type="match status" value="1"/>
</dbReference>
<comment type="PTM">
    <text evidence="33">Specific enzymatic cleavages in vivo yield mature proteins. Envelope glycoproteins are synthesized as a inactive precursor that is heavily N-glycosylated and processed likely by host cell furin in the Golgi to yield the mature SU and TM proteins. The cleavage site between SU and TM requires the minimal sequence [KR]-X-[KR]-R. About 2 of the 9 disulfide bonds of gp41 are reduced by P4HB/PDI, following binding to CD4 receptor.</text>
</comment>
<evidence type="ECO:0000256" key="9">
    <source>
        <dbReference type="ARBA" id="ARBA00022511"/>
    </source>
</evidence>
<evidence type="ECO:0000256" key="11">
    <source>
        <dbReference type="ARBA" id="ARBA00022581"/>
    </source>
</evidence>
<keyword evidence="21 33" id="KW-1164">Virus endocytosis by host</keyword>
<evidence type="ECO:0000256" key="5">
    <source>
        <dbReference type="ARBA" id="ARBA00004578"/>
    </source>
</evidence>
<keyword evidence="25 33" id="KW-0472">Membrane</keyword>
<feature type="disulfide bond" evidence="33">
    <location>
        <begin position="229"/>
        <end position="258"/>
    </location>
</feature>
<feature type="site" description="Cleavage; by host furin" evidence="33">
    <location>
        <begin position="528"/>
        <end position="529"/>
    </location>
</feature>
<keyword evidence="22 33" id="KW-1133">Transmembrane helix</keyword>
<reference evidence="38" key="1">
    <citation type="journal article" date="2009" name="Antimicrob. Agents Chemother.">
        <title>Virologic failure in therapy-naive subjects on aplaviroc plus lopinavir-ritonavir: detection of aplaviroc resistance requires clonal analysis of envelope.</title>
        <authorList>
            <consortium name="CCR100136 Study Team"/>
            <person name="Kitrinos K.M."/>
            <person name="Amrine-Madsen H."/>
            <person name="Irlbeck D.M."/>
            <person name="Word J.M."/>
            <person name="Demarest J.F."/>
        </authorList>
    </citation>
    <scope>NUCLEOTIDE SEQUENCE</scope>
    <source>
        <strain evidence="38">P6-DAY_1</strain>
    </source>
</reference>
<comment type="PTM">
    <text evidence="33">Highly glycosylated by host. The high number of glycan on the protein is reffered to as 'glycan shield' because it contributes to hide protein sequence from adaptive immune system.</text>
</comment>
<organismHost>
    <name type="scientific">Homo sapiens</name>
    <name type="common">Human</name>
    <dbReference type="NCBI Taxonomy" id="9606"/>
</organismHost>
<keyword evidence="15 33" id="KW-0053">Apoptosis</keyword>
<dbReference type="GO" id="GO:0019062">
    <property type="term" value="P:virion attachment to host cell"/>
    <property type="evidence" value="ECO:0007669"/>
    <property type="project" value="UniProtKB-UniRule"/>
</dbReference>
<evidence type="ECO:0000256" key="29">
    <source>
        <dbReference type="ARBA" id="ARBA00023280"/>
    </source>
</evidence>
<feature type="transmembrane region" description="Helical" evidence="34">
    <location>
        <begin position="12"/>
        <end position="30"/>
    </location>
</feature>
<keyword evidence="29 33" id="KW-0899">Viral immunoevasion</keyword>
<dbReference type="Gene3D" id="1.10.287.210">
    <property type="match status" value="1"/>
</dbReference>
<feature type="compositionally biased region" description="Low complexity" evidence="35">
    <location>
        <begin position="471"/>
        <end position="480"/>
    </location>
</feature>
<dbReference type="Gene3D" id="2.170.40.20">
    <property type="entry name" value="Human immunodeficiency virus 1, Gp160, envelope glycoprotein"/>
    <property type="match status" value="3"/>
</dbReference>
<evidence type="ECO:0000256" key="16">
    <source>
        <dbReference type="ARBA" id="ARBA00022729"/>
    </source>
</evidence>
<organism evidence="38">
    <name type="scientific">Human immunodeficiency virus type 1</name>
    <name type="common">HIV-1</name>
    <dbReference type="NCBI Taxonomy" id="11676"/>
    <lineage>
        <taxon>Viruses</taxon>
        <taxon>Riboviria</taxon>
        <taxon>Pararnavirae</taxon>
        <taxon>Artverviricota</taxon>
        <taxon>Revtraviricetes</taxon>
        <taxon>Ortervirales</taxon>
        <taxon>Retroviridae</taxon>
        <taxon>Orthoretrovirinae</taxon>
        <taxon>Lentivirus</taxon>
        <taxon>Lentivirus humimdef1</taxon>
    </lineage>
</organism>
<keyword evidence="12 33" id="KW-1162">Viral penetration into host cytoplasm</keyword>
<evidence type="ECO:0000256" key="1">
    <source>
        <dbReference type="ARBA" id="ARBA00004402"/>
    </source>
</evidence>
<accession>C0L1V7</accession>
<evidence type="ECO:0000256" key="27">
    <source>
        <dbReference type="ARBA" id="ARBA00023157"/>
    </source>
</evidence>
<keyword evidence="30 33" id="KW-0449">Lipoprotein</keyword>
<evidence type="ECO:0000256" key="21">
    <source>
        <dbReference type="ARBA" id="ARBA00022890"/>
    </source>
</evidence>
<comment type="domain">
    <text evidence="33">The CD4-binding region is targeted by the antibody b12.</text>
</comment>
<keyword evidence="10 33" id="KW-1165">Clathrin-mediated endocytosis of virus by host</keyword>
<feature type="region of interest" description="MPER; binding to GalCer" evidence="33">
    <location>
        <begin position="682"/>
        <end position="703"/>
    </location>
</feature>
<dbReference type="GO" id="GO:0075512">
    <property type="term" value="P:clathrin-dependent endocytosis of virus by host cell"/>
    <property type="evidence" value="ECO:0007669"/>
    <property type="project" value="UniProtKB-UniRule"/>
</dbReference>
<sequence>MRVKEIKRNYQHLWRWGIMLLGMLMIYSTADQWWVTIYYGVPVWKEATTTLFCASDAKAYDTEAHNVWATHACVPTDPNPQEIVIENVTEEFNMWKNNMVDQMHEDIISLWDQSLKPCVKLTPLCVTLNCTDIRPASNSTNSTKSTNSGGEMANCTFNVTTSIKNKMQKERALFYKLDLVQIDEGNNNNVSSKNNSVSGTKYRLISCNTSVITQACPKVSFEPIPIHYCAPAGFAILKCNNKTFSGKGPCTNVSTVQCTHGIRPVVSTQLLLNGSLAEKEVIIRVDNITNNAKNIIVQLKEAIQINCTRPNNNTRKSINMGPGRAFFTTGDIIGDIRQAHCNISRAKWNDTLQQIATQLGKQLENKTKIIFNSSAGGDPEITTHSFNCGGEFFYCNSTPLFNSTWNKDQSNSTWHTNNTWNNTEGVITLHCRIKQVINLWQEVGKAMYAPPIQGQINCTSNITGLLLTRDGGNNNGSNNSETETFRPGGGDMRDNWRSELYKYKVVRIEPLGIAPTKAKRRVVQREKRAVGLGAIFLGFLGAAGSTMGAASITLTVQARQVLSGIVQQQNNLLKAIEAQQHLLQLTVWGIKQLQARVLAVERYLQDQQLLGLWGCSGKLICTTTVPWNISWSRGNNKSLDDIWNNMTWMEWEKEIDNYTSLIYTLLTESQFQQEKNEKDLLALDKWASLWTWFDITNWLWYIKIFIMIVGGLIGLRIVFAVLSIVKSVRQGYSPLSFQTLLPAPRGADRPEGIEEGGGERDRDRSGRLVSGFLALIWDDLRSLCLFSYHRLSDLLLIVTRIVGLLGRRGWEALKYWWNLLQYWSQELKNSAVSLINTTAIVVAEGTDRIIEILQRIGRGFLNIPRRIRQGLERALL</sequence>
<comment type="miscellaneous">
    <text evidence="33">Inhibitors targeting HIV-1 viral envelope proteins are used as antiretroviral drugs. Attachment of virions to the cell surface via non-specific interactions and CD4 binding can be blocked by inhibitors that include cyanovirin-N, cyclotriazadisulfonamide analogs, PRO 2000, TNX 355 and PRO 542. In addition, BMS 806 can block CD4-induced conformational changes. Env interactions with the coreceptor molecules can be targeted by CCR5 antagonists including SCH-D, maraviroc (UK 427857) and aplaviroc (GW 873140), and the CXCR4 antagonist AMD 070. Fusion of viral and cellular membranes can be inhibited by peptides such as enfuvirtide and tifuvirtide (T 1249). Resistance to inhibitors associated with mutations in Env are observed. Most of the time, single mutations confer only a modest reduction in drug susceptibility. Combination of several mutations is usually required to develop a high-level drug resistance.</text>
</comment>
<keyword evidence="23 33" id="KW-1039">Host endosome</keyword>
<feature type="region of interest" description="CD4-binding loop" evidence="33">
    <location>
        <begin position="374"/>
        <end position="384"/>
    </location>
</feature>
<evidence type="ECO:0000256" key="17">
    <source>
        <dbReference type="ARBA" id="ARBA00022804"/>
    </source>
</evidence>
<comment type="domain">
    <text evidence="33 34">The 17 amino acids long immunosuppressive region is present in many retroviral envelope proteins. Synthetic peptides derived from this relatively conserved sequence inhibit immune function in vitro and in vivo.</text>
</comment>
<feature type="disulfide bond" evidence="33">
    <location>
        <begin position="615"/>
        <end position="621"/>
    </location>
</feature>
<keyword evidence="7 33" id="KW-1168">Fusion of virus membrane with host membrane</keyword>
<evidence type="ECO:0000256" key="4">
    <source>
        <dbReference type="ARBA" id="ARBA00004563"/>
    </source>
</evidence>
<keyword evidence="8 33" id="KW-1170">Fusion of virus membrane with host endosomal membrane</keyword>
<evidence type="ECO:0000256" key="2">
    <source>
        <dbReference type="ARBA" id="ARBA00004433"/>
    </source>
</evidence>
<dbReference type="InterPro" id="IPR000328">
    <property type="entry name" value="GP41-like"/>
</dbReference>
<protein>
    <recommendedName>
        <fullName evidence="33">Envelope glycoprotein gp160</fullName>
    </recommendedName>
    <alternativeName>
        <fullName evidence="33">Env polyprotein</fullName>
    </alternativeName>
    <component>
        <recommendedName>
            <fullName evidence="33">Surface protein gp120</fullName>
            <shortName evidence="33">SU</shortName>
        </recommendedName>
        <alternativeName>
            <fullName evidence="33">Glycoprotein 120</fullName>
            <shortName evidence="33">gp120</shortName>
        </alternativeName>
    </component>
    <component>
        <recommendedName>
            <fullName evidence="33">Transmembrane protein gp41</fullName>
            <shortName evidence="33">TM</shortName>
        </recommendedName>
        <alternativeName>
            <fullName evidence="33">Glycoprotein 41</fullName>
            <shortName evidence="33">gp41</shortName>
        </alternativeName>
    </component>
</protein>
<feature type="region of interest" description="Immunosuppression" evidence="33">
    <location>
        <begin position="591"/>
        <end position="609"/>
    </location>
</feature>
<comment type="domain">
    <text evidence="33">Some of the most genetically diverse regions of the viral genome are present in Env. They are called variable regions 1 through 5 (V1 through V5). Coreceptor usage of gp120 is determined mainly by the primary structure of the third variable region (V3) in the outer domain of gp120. The sequence of V3 determines which coreceptor, CCR5 and/or CXCR4 (corresponding to R5/macrophage, X4/T cell and R5X4/T cell and macrophage tropism), is used to trigger the fusion potential of the Env complex, and hence which cells the virus can infect. Binding to CCR5 involves a region adjacent in addition to V3.</text>
</comment>
<dbReference type="GO" id="GO:0016020">
    <property type="term" value="C:membrane"/>
    <property type="evidence" value="ECO:0007669"/>
    <property type="project" value="UniProtKB-UniRule"/>
</dbReference>
<keyword evidence="28 33" id="KW-0325">Glycoprotein</keyword>
<keyword evidence="14 33" id="KW-0812">Transmembrane</keyword>
<evidence type="ECO:0000256" key="24">
    <source>
        <dbReference type="ARBA" id="ARBA00023054"/>
    </source>
</evidence>
<comment type="similarity">
    <text evidence="33">Belongs to the HIV-1 env protein family.</text>
</comment>
<feature type="chain" id="PRO_5023469818" description="Transmembrane protein gp41" evidence="33">
    <location>
        <begin position="529"/>
        <end position="876"/>
    </location>
</feature>
<evidence type="ECO:0000256" key="15">
    <source>
        <dbReference type="ARBA" id="ARBA00022703"/>
    </source>
</evidence>
<comment type="miscellaneous">
    <text evidence="33">HIV-1 lineages are divided in three main groups, M (for Major), O (for Outlier), and N (for New, or Non-M, Non-O). The vast majority of strains found worldwide belong to the group M. Group O seems to be endemic to and largely confined to Cameroon and neighboring countries in West Central Africa, where these viruses represent a small minority of HIV-1 strains. The group N is represented by a limited number of isolates from Cameroonian persons. The group M is further subdivided in 9 clades or subtypes (A to D, F to H, J and K).</text>
</comment>
<evidence type="ECO:0000256" key="28">
    <source>
        <dbReference type="ARBA" id="ARBA00023180"/>
    </source>
</evidence>
<gene>
    <name evidence="33 38" type="primary">env</name>
</gene>
<dbReference type="GO" id="GO:0044175">
    <property type="term" value="C:host cell endosome membrane"/>
    <property type="evidence" value="ECO:0007669"/>
    <property type="project" value="UniProtKB-SubCell"/>
</dbReference>
<dbReference type="GO" id="GO:0039654">
    <property type="term" value="P:fusion of virus membrane with host endosome membrane"/>
    <property type="evidence" value="ECO:0007669"/>
    <property type="project" value="UniProtKB-UniRule"/>
</dbReference>
<evidence type="ECO:0000256" key="32">
    <source>
        <dbReference type="ARBA" id="ARBA00062028"/>
    </source>
</evidence>
<comment type="subunit">
    <text evidence="32">The mature envelope protein (Env) consists of a homotrimer of non-covalently associated gp120-gp41 heterodimers. The resulting complex protrudes from the virus surface as a spike. There seems to be as few as 10 spikes on the average virion. Interacts with host CD4, CCR5 and CXCR4. Gp120 also interacts with the C-type lectins CD209/DC-SIGN and CLEC4M/DC-SIGNR (collectively referred to as DC-SIGN(R)). Gp120 and gp41 interact with GalCer. Gp120 interacts with host ITGA4/ITGB7 complex; on CD4+ T-cells, this interaction results in rapid activation of integrin ITGAL/LFA-1, which facilitates efficient cell-to-cell spreading of HIV-1. Gp120 interacts with cell-associated heparan sulfate; this interaction increases virus infectivity on permissive cells and may be involved in infection of CD4- cells.</text>
</comment>
<feature type="disulfide bond" evidence="33">
    <location>
        <begin position="239"/>
        <end position="250"/>
    </location>
</feature>
<comment type="function">
    <text evidence="33">Surface protein gp120: Attaches the virus to the host lymphoid cell by binding to the primary receptor CD4. This interaction induces a structural rearrangement creating a high affinity binding site for a chemokine coreceptor like CXCR4 and/or CCR5. Acts as a ligand for CD209/DC-SIGN and CLEC4M/DC-SIGNR, which are respectively found on dendritic cells (DCs), and on endothelial cells of liver sinusoids and lymph node sinuses. These interactions allow capture of viral particles at mucosal surfaces by these cells and subsequent transmission to permissive cells. HIV subverts the migration properties of dendritic cells to gain access to CD4+ T-cells in lymph nodes. Virus transmission to permissive T-cells occurs either in trans (without DCs infection, through viral capture and transmission), or in cis (following DCs productive infection, through the usual CD4-gp120 interaction), thereby inducing a robust infection. In trans infection, bound virions remain infectious over days and it is proposed that they are not degraded, but protected in non-lysosomal acidic organelles within the DCs close to the cell membrane thus contributing to the viral infectious potential during DCs' migration from the periphery to the lymphoid tissues. On arrival at lymphoid tissues, intact virions recycle back to DCs' cell surface allowing virus transmission to CD4+ T-cells.</text>
</comment>
<dbReference type="Pfam" id="PF00516">
    <property type="entry name" value="GP120"/>
    <property type="match status" value="1"/>
</dbReference>
<evidence type="ECO:0000256" key="35">
    <source>
        <dbReference type="SAM" id="MobiDB-lite"/>
    </source>
</evidence>